<accession>A0AAI9YAL9</accession>
<dbReference type="AlphaFoldDB" id="A0AAI9YAL9"/>
<name>A0AAI9YAL9_9PEZI</name>
<reference evidence="1" key="1">
    <citation type="submission" date="2016-11" db="EMBL/GenBank/DDBJ databases">
        <title>The genome sequence of Colletotrichum cuscutae.</title>
        <authorList>
            <person name="Baroncelli R."/>
        </authorList>
    </citation>
    <scope>NUCLEOTIDE SEQUENCE</scope>
    <source>
        <strain evidence="1">IMI 304802</strain>
    </source>
</reference>
<comment type="caution">
    <text evidence="1">The sequence shown here is derived from an EMBL/GenBank/DDBJ whole genome shotgun (WGS) entry which is preliminary data.</text>
</comment>
<evidence type="ECO:0000313" key="1">
    <source>
        <dbReference type="EMBL" id="KAK1493190.1"/>
    </source>
</evidence>
<sequence length="624" mass="69144">MYSRTSQPDRNGFCLSMQSRLSMPNKSPLKIIQTIRTPAQSSKRPKRTILRTNSSIREIMDENWLVEFGWAKSRFMRPTLHTSSLLSILSLDILPVARVSHAEDARNRLFTTLRIEPLIPLPNSTTDLNSKIRHRRSKAGFRVGLMLKCRGTSAMAQKLTQEEFSPMFPKWKKPKMAQNIEKRTQLDVQVVALATFNAADCSPGHNHIRYLRRNLSIGGSWCKARQVCLDEFLQSMSTTALVVLLHSVMKTGLFGQLCVGKAIQDPAIFENVVCIRGSEVTSPCITCIRAAAMIAGLALEQAQASTVAFVSSTEEKKVRRHRKLASPSAAGLADAIEPGQVAIVGLICGFSSSFSYFMASSMSAGCFVALRKYIQSNVHAFLLRLSIYRSQSFAFPTDKVVSASTFVNNDTCQMMAEIVRITKPRPALKTVPPAVAESRESLGSALSNLLQCVARTAGRYTLPTPGFKAELNSLALGLVVCIRLRRTSLRLISTDEARYRVVGNVVQFEFILVFVDGVATGGFGEWDGYTLGVSEGEDGKVHPYLPQIGSFQKAVDSIRLTRHRITALNWKQQLNLTPSSIHPLFAQGHSIPRYPLNLIWIKVTRMTGYRGIEDAEMYTYPGGS</sequence>
<protein>
    <submittedName>
        <fullName evidence="1">Uncharacterized protein</fullName>
    </submittedName>
</protein>
<gene>
    <name evidence="1" type="ORF">CCUS01_13834</name>
</gene>
<organism evidence="1 2">
    <name type="scientific">Colletotrichum cuscutae</name>
    <dbReference type="NCBI Taxonomy" id="1209917"/>
    <lineage>
        <taxon>Eukaryota</taxon>
        <taxon>Fungi</taxon>
        <taxon>Dikarya</taxon>
        <taxon>Ascomycota</taxon>
        <taxon>Pezizomycotina</taxon>
        <taxon>Sordariomycetes</taxon>
        <taxon>Hypocreomycetidae</taxon>
        <taxon>Glomerellales</taxon>
        <taxon>Glomerellaceae</taxon>
        <taxon>Colletotrichum</taxon>
        <taxon>Colletotrichum acutatum species complex</taxon>
    </lineage>
</organism>
<dbReference type="EMBL" id="MPDP01000025">
    <property type="protein sequence ID" value="KAK1493190.1"/>
    <property type="molecule type" value="Genomic_DNA"/>
</dbReference>
<keyword evidence="2" id="KW-1185">Reference proteome</keyword>
<evidence type="ECO:0000313" key="2">
    <source>
        <dbReference type="Proteomes" id="UP001239213"/>
    </source>
</evidence>
<proteinExistence type="predicted"/>
<dbReference type="Proteomes" id="UP001239213">
    <property type="component" value="Unassembled WGS sequence"/>
</dbReference>